<protein>
    <submittedName>
        <fullName evidence="1">Uncharacterized protein</fullName>
    </submittedName>
</protein>
<evidence type="ECO:0000313" key="1">
    <source>
        <dbReference type="EMBL" id="MCS5737470.1"/>
    </source>
</evidence>
<dbReference type="Proteomes" id="UP001165586">
    <property type="component" value="Unassembled WGS sequence"/>
</dbReference>
<organism evidence="1 2">
    <name type="scientific">Herbiconiux daphne</name>
    <dbReference type="NCBI Taxonomy" id="2970914"/>
    <lineage>
        <taxon>Bacteria</taxon>
        <taxon>Bacillati</taxon>
        <taxon>Actinomycetota</taxon>
        <taxon>Actinomycetes</taxon>
        <taxon>Micrococcales</taxon>
        <taxon>Microbacteriaceae</taxon>
        <taxon>Herbiconiux</taxon>
    </lineage>
</organism>
<evidence type="ECO:0000313" key="2">
    <source>
        <dbReference type="Proteomes" id="UP001165586"/>
    </source>
</evidence>
<accession>A0ABT2HBY3</accession>
<dbReference type="RefSeq" id="WP_259543882.1">
    <property type="nucleotide sequence ID" value="NZ_JANLCJ010000739.1"/>
</dbReference>
<dbReference type="EMBL" id="JANLCJ010000739">
    <property type="protein sequence ID" value="MCS5737470.1"/>
    <property type="molecule type" value="Genomic_DNA"/>
</dbReference>
<reference evidence="1" key="1">
    <citation type="submission" date="2022-08" db="EMBL/GenBank/DDBJ databases">
        <authorList>
            <person name="Deng Y."/>
            <person name="Han X.-F."/>
            <person name="Zhang Y.-Q."/>
        </authorList>
    </citation>
    <scope>NUCLEOTIDE SEQUENCE</scope>
    <source>
        <strain evidence="1">CPCC 203386</strain>
    </source>
</reference>
<keyword evidence="2" id="KW-1185">Reference proteome</keyword>
<proteinExistence type="predicted"/>
<sequence length="74" mass="8852">MANHFKLNFPIESPEAYKFWGSKHKLNRIKAIIAFSLDVDNANDNLRRAGYYNLYRKRMLKHYSKYVNDPQMKA</sequence>
<feature type="non-terminal residue" evidence="1">
    <location>
        <position position="74"/>
    </location>
</feature>
<name>A0ABT2HBY3_9MICO</name>
<gene>
    <name evidence="1" type="ORF">N1032_27445</name>
</gene>
<comment type="caution">
    <text evidence="1">The sequence shown here is derived from an EMBL/GenBank/DDBJ whole genome shotgun (WGS) entry which is preliminary data.</text>
</comment>